<dbReference type="PANTHER" id="PTHR10127:SF833">
    <property type="entry name" value="ZINC METALLOPROTEINASE NAS-32"/>
    <property type="match status" value="1"/>
</dbReference>
<dbReference type="Gene3D" id="3.40.390.10">
    <property type="entry name" value="Collagenase (Catalytic Domain)"/>
    <property type="match status" value="1"/>
</dbReference>
<evidence type="ECO:0000256" key="1">
    <source>
        <dbReference type="ARBA" id="ARBA00023157"/>
    </source>
</evidence>
<evidence type="ECO:0000256" key="2">
    <source>
        <dbReference type="PROSITE-ProRule" id="PRU01211"/>
    </source>
</evidence>
<feature type="domain" description="Peptidase M12A" evidence="4">
    <location>
        <begin position="128"/>
        <end position="267"/>
    </location>
</feature>
<name>A0A368GIB8_ANCCA</name>
<keyword evidence="6" id="KW-1185">Reference proteome</keyword>
<dbReference type="GO" id="GO:0006508">
    <property type="term" value="P:proteolysis"/>
    <property type="evidence" value="ECO:0007669"/>
    <property type="project" value="UniProtKB-KW"/>
</dbReference>
<keyword evidence="2 3" id="KW-0645">Protease</keyword>
<feature type="binding site" evidence="2">
    <location>
        <position position="231"/>
    </location>
    <ligand>
        <name>Zn(2+)</name>
        <dbReference type="ChEBI" id="CHEBI:29105"/>
        <note>catalytic</note>
    </ligand>
</feature>
<dbReference type="InterPro" id="IPR024079">
    <property type="entry name" value="MetalloPept_cat_dom_sf"/>
</dbReference>
<evidence type="ECO:0000256" key="3">
    <source>
        <dbReference type="RuleBase" id="RU361183"/>
    </source>
</evidence>
<dbReference type="EC" id="3.4.24.-" evidence="3"/>
<keyword evidence="3" id="KW-0732">Signal</keyword>
<keyword evidence="1" id="KW-1015">Disulfide bond</keyword>
<feature type="binding site" evidence="2">
    <location>
        <position position="225"/>
    </location>
    <ligand>
        <name>Zn(2+)</name>
        <dbReference type="ChEBI" id="CHEBI:29105"/>
        <note>catalytic</note>
    </ligand>
</feature>
<keyword evidence="2 3" id="KW-0479">Metal-binding</keyword>
<dbReference type="InterPro" id="IPR006026">
    <property type="entry name" value="Peptidase_Metallo"/>
</dbReference>
<keyword evidence="2 3" id="KW-0862">Zinc</keyword>
<dbReference type="Proteomes" id="UP000252519">
    <property type="component" value="Unassembled WGS sequence"/>
</dbReference>
<comment type="caution">
    <text evidence="2">Lacks conserved residue(s) required for the propagation of feature annotation.</text>
</comment>
<feature type="active site" evidence="2">
    <location>
        <position position="222"/>
    </location>
</feature>
<sequence>MLLKRCYIYLFLVLVIGAAETPLSQKANVSLLQALGGTSLEQRQARLERLGALFFGNRTSEGQQKGNASTITRTLPVDLITDPANDASIAGINQREGVSEYLFQGDINLTEKQLDKIEASLVSSGTSRAKRQADRVSNTWTNNIVYYHLDASLNTRKRNMVQAALNYIKARTCVDFVQDSAAANRIRVVSDAGCYSFVGMTGGEQLLSLGDGCELIGIVAHEFMHALGVWHMQMRDDRDDYVAINLAPVPVRIFHLFRALQASRSMN</sequence>
<dbReference type="Pfam" id="PF01400">
    <property type="entry name" value="Astacin"/>
    <property type="match status" value="1"/>
</dbReference>
<feature type="binding site" evidence="2">
    <location>
        <position position="221"/>
    </location>
    <ligand>
        <name>Zn(2+)</name>
        <dbReference type="ChEBI" id="CHEBI:29105"/>
        <note>catalytic</note>
    </ligand>
</feature>
<keyword evidence="2 3" id="KW-0378">Hydrolase</keyword>
<evidence type="ECO:0000313" key="6">
    <source>
        <dbReference type="Proteomes" id="UP000252519"/>
    </source>
</evidence>
<organism evidence="5 6">
    <name type="scientific">Ancylostoma caninum</name>
    <name type="common">Dog hookworm</name>
    <dbReference type="NCBI Taxonomy" id="29170"/>
    <lineage>
        <taxon>Eukaryota</taxon>
        <taxon>Metazoa</taxon>
        <taxon>Ecdysozoa</taxon>
        <taxon>Nematoda</taxon>
        <taxon>Chromadorea</taxon>
        <taxon>Rhabditida</taxon>
        <taxon>Rhabditina</taxon>
        <taxon>Rhabditomorpha</taxon>
        <taxon>Strongyloidea</taxon>
        <taxon>Ancylostomatidae</taxon>
        <taxon>Ancylostomatinae</taxon>
        <taxon>Ancylostoma</taxon>
    </lineage>
</organism>
<evidence type="ECO:0000259" key="4">
    <source>
        <dbReference type="PROSITE" id="PS51864"/>
    </source>
</evidence>
<dbReference type="PANTHER" id="PTHR10127">
    <property type="entry name" value="DISCOIDIN, CUB, EGF, LAMININ , AND ZINC METALLOPROTEASE DOMAIN CONTAINING"/>
    <property type="match status" value="1"/>
</dbReference>
<evidence type="ECO:0000313" key="5">
    <source>
        <dbReference type="EMBL" id="RCN42617.1"/>
    </source>
</evidence>
<dbReference type="STRING" id="29170.A0A368GIB8"/>
<dbReference type="SUPFAM" id="SSF55486">
    <property type="entry name" value="Metalloproteases ('zincins'), catalytic domain"/>
    <property type="match status" value="1"/>
</dbReference>
<dbReference type="PROSITE" id="PS51864">
    <property type="entry name" value="ASTACIN"/>
    <property type="match status" value="1"/>
</dbReference>
<feature type="signal peptide" evidence="3">
    <location>
        <begin position="1"/>
        <end position="18"/>
    </location>
</feature>
<dbReference type="AlphaFoldDB" id="A0A368GIB8"/>
<dbReference type="EMBL" id="JOJR01000187">
    <property type="protein sequence ID" value="RCN42617.1"/>
    <property type="molecule type" value="Genomic_DNA"/>
</dbReference>
<dbReference type="PRINTS" id="PR00480">
    <property type="entry name" value="ASTACIN"/>
</dbReference>
<dbReference type="OrthoDB" id="5863434at2759"/>
<gene>
    <name evidence="5" type="ORF">ANCCAN_11419</name>
</gene>
<accession>A0A368GIB8</accession>
<dbReference type="SMART" id="SM00235">
    <property type="entry name" value="ZnMc"/>
    <property type="match status" value="1"/>
</dbReference>
<comment type="caution">
    <text evidence="5">The sequence shown here is derived from an EMBL/GenBank/DDBJ whole genome shotgun (WGS) entry which is preliminary data.</text>
</comment>
<proteinExistence type="predicted"/>
<keyword evidence="2 3" id="KW-0482">Metalloprotease</keyword>
<dbReference type="GO" id="GO:0004222">
    <property type="term" value="F:metalloendopeptidase activity"/>
    <property type="evidence" value="ECO:0007669"/>
    <property type="project" value="UniProtKB-UniRule"/>
</dbReference>
<feature type="chain" id="PRO_5016483090" description="Metalloendopeptidase" evidence="3">
    <location>
        <begin position="19"/>
        <end position="267"/>
    </location>
</feature>
<protein>
    <recommendedName>
        <fullName evidence="3">Metalloendopeptidase</fullName>
        <ecNumber evidence="3">3.4.24.-</ecNumber>
    </recommendedName>
</protein>
<comment type="cofactor">
    <cofactor evidence="2 3">
        <name>Zn(2+)</name>
        <dbReference type="ChEBI" id="CHEBI:29105"/>
    </cofactor>
    <text evidence="2 3">Binds 1 zinc ion per subunit.</text>
</comment>
<dbReference type="InterPro" id="IPR001506">
    <property type="entry name" value="Peptidase_M12A"/>
</dbReference>
<dbReference type="GO" id="GO:0008270">
    <property type="term" value="F:zinc ion binding"/>
    <property type="evidence" value="ECO:0007669"/>
    <property type="project" value="UniProtKB-UniRule"/>
</dbReference>
<reference evidence="5 6" key="1">
    <citation type="submission" date="2014-10" db="EMBL/GenBank/DDBJ databases">
        <title>Draft genome of the hookworm Ancylostoma caninum.</title>
        <authorList>
            <person name="Mitreva M."/>
        </authorList>
    </citation>
    <scope>NUCLEOTIDE SEQUENCE [LARGE SCALE GENOMIC DNA]</scope>
    <source>
        <strain evidence="5 6">Baltimore</strain>
    </source>
</reference>